<keyword evidence="9" id="KW-1133">Transmembrane helix</keyword>
<dbReference type="PANTHER" id="PTHR43547:SF2">
    <property type="entry name" value="HYBRID SIGNAL TRANSDUCTION HISTIDINE KINASE C"/>
    <property type="match status" value="1"/>
</dbReference>
<dbReference type="Pfam" id="PF02518">
    <property type="entry name" value="HATPase_c"/>
    <property type="match status" value="1"/>
</dbReference>
<keyword evidence="15" id="KW-1185">Reference proteome</keyword>
<keyword evidence="6" id="KW-0804">Transcription</keyword>
<comment type="catalytic activity">
    <reaction evidence="1">
        <text>ATP + protein L-histidine = ADP + protein N-phospho-L-histidine.</text>
        <dbReference type="EC" id="2.7.13.3"/>
    </reaction>
</comment>
<dbReference type="SUPFAM" id="SSF52172">
    <property type="entry name" value="CheY-like"/>
    <property type="match status" value="1"/>
</dbReference>
<evidence type="ECO:0000256" key="1">
    <source>
        <dbReference type="ARBA" id="ARBA00000085"/>
    </source>
</evidence>
<name>A0ABR8Y6V6_9BACT</name>
<dbReference type="InterPro" id="IPR003661">
    <property type="entry name" value="HisK_dim/P_dom"/>
</dbReference>
<evidence type="ECO:0000256" key="8">
    <source>
        <dbReference type="SAM" id="Coils"/>
    </source>
</evidence>
<dbReference type="InterPro" id="IPR025997">
    <property type="entry name" value="SBP_2_dom"/>
</dbReference>
<dbReference type="Pfam" id="PF12833">
    <property type="entry name" value="HTH_18"/>
    <property type="match status" value="1"/>
</dbReference>
<accession>A0ABR8Y6V6</accession>
<feature type="transmembrane region" description="Helical" evidence="9">
    <location>
        <begin position="338"/>
        <end position="358"/>
    </location>
</feature>
<evidence type="ECO:0000256" key="6">
    <source>
        <dbReference type="ARBA" id="ARBA00023163"/>
    </source>
</evidence>
<dbReference type="Gene3D" id="3.40.50.2300">
    <property type="match status" value="3"/>
</dbReference>
<keyword evidence="9" id="KW-0472">Membrane</keyword>
<dbReference type="SMART" id="SM00387">
    <property type="entry name" value="HATPase_c"/>
    <property type="match status" value="1"/>
</dbReference>
<evidence type="ECO:0000259" key="13">
    <source>
        <dbReference type="PROSITE" id="PS50110"/>
    </source>
</evidence>
<dbReference type="SMART" id="SM00448">
    <property type="entry name" value="REC"/>
    <property type="match status" value="1"/>
</dbReference>
<proteinExistence type="predicted"/>
<dbReference type="PROSITE" id="PS50110">
    <property type="entry name" value="RESPONSE_REGULATORY"/>
    <property type="match status" value="1"/>
</dbReference>
<feature type="modified residue" description="4-aspartylphosphate" evidence="7">
    <location>
        <position position="716"/>
    </location>
</feature>
<sequence>MRHNCISLVSLFLLLALLAGCSGQQRRYVIGVSQCSDDEWREQMNREITREALFYPEAEVVFRSAGDDNKRQIHDIELLMRNKVDLLVVSPNEADAITPVIEKAYSKGIPVILVDRKIHSNQYTAYIGADNYAIGYNVGEYIASRLQGKGRVVEVTGLRGSTPAAERHRGMTDALREYPDIRVTASVDAGWRRDRARLVFDSLLTHAPEIDMVFAHNDRMAAGAYEAAVKYGREKEMLFVGIDALAGEGYGVEQVASGQLDATFIYPTGGDRVMQTAMAILTGKPYEHDVALSSALVNKGNARVMRMQTGQIRQLDEKIDMLDKRINHFLTRYASQRVLLYTCVVMLALFGIALFVAVRGFWTKNRLNVELSEQKKQLEAQRDQLISLSKQLEEATHAKLAFFTNVSHDFRTPLTLIADPVDQLEASQNLNEHERFLLRIVHKNVTVLLRLVNQILDFRKFESGKLKMYLSEFDIAGEMNEWTEAFRTLSYRKHVHFSVSAAPSDEGYTMIADAGKLERITYNLLSNAFKFTPENGRVELALSQFEHGGTRWLRYQVSDTGVGISAEHVQHIFERFYQIDVHYAGSGIGLALVKAFTEMHGGTVKVDSAEGKGTIFTVEMPMKQAGTLAEGLEKQAVPASLKEGAVLSAGQGTVQASPEAGEDDRRETVLVIDDNQDVRDYVRLLLEREYRVLEASNGQEGLQQAMKYVPDAIICDVMMPVMDGMECCRRLKSEVQTSHIPVMMLTAYTMDEQKVQGYECGADSYILKPFSAKLLQVRLRNLIDNRRRLQSFFADRSALKQESISEVDKGFVEKLRELIEARLGDAGLSVEDLGGELGLGRVQLYRKSKALTGYSPNELLRIARLKRAASLLASTDKTIAEITYEVGFSAPSYFTKCYKDYFGESPTDFLKRMKNEE</sequence>
<dbReference type="InterPro" id="IPR009057">
    <property type="entry name" value="Homeodomain-like_sf"/>
</dbReference>
<evidence type="ECO:0000256" key="5">
    <source>
        <dbReference type="ARBA" id="ARBA00023125"/>
    </source>
</evidence>
<evidence type="ECO:0000259" key="11">
    <source>
        <dbReference type="PROSITE" id="PS01124"/>
    </source>
</evidence>
<dbReference type="InterPro" id="IPR036097">
    <property type="entry name" value="HisK_dim/P_sf"/>
</dbReference>
<dbReference type="InterPro" id="IPR005467">
    <property type="entry name" value="His_kinase_dom"/>
</dbReference>
<dbReference type="InterPro" id="IPR018060">
    <property type="entry name" value="HTH_AraC"/>
</dbReference>
<dbReference type="Pfam" id="PF00072">
    <property type="entry name" value="Response_reg"/>
    <property type="match status" value="1"/>
</dbReference>
<feature type="domain" description="Response regulatory" evidence="13">
    <location>
        <begin position="668"/>
        <end position="783"/>
    </location>
</feature>
<dbReference type="Proteomes" id="UP000620874">
    <property type="component" value="Unassembled WGS sequence"/>
</dbReference>
<keyword evidence="8" id="KW-0175">Coiled coil</keyword>
<evidence type="ECO:0000313" key="15">
    <source>
        <dbReference type="Proteomes" id="UP000620874"/>
    </source>
</evidence>
<dbReference type="Pfam" id="PF13407">
    <property type="entry name" value="Peripla_BP_4"/>
    <property type="match status" value="1"/>
</dbReference>
<dbReference type="RefSeq" id="WP_191763376.1">
    <property type="nucleotide sequence ID" value="NZ_JACSPP010000012.1"/>
</dbReference>
<evidence type="ECO:0000256" key="2">
    <source>
        <dbReference type="ARBA" id="ARBA00012438"/>
    </source>
</evidence>
<dbReference type="SUPFAM" id="SSF55874">
    <property type="entry name" value="ATPase domain of HSP90 chaperone/DNA topoisomerase II/histidine kinase"/>
    <property type="match status" value="1"/>
</dbReference>
<dbReference type="SMART" id="SM00342">
    <property type="entry name" value="HTH_ARAC"/>
    <property type="match status" value="1"/>
</dbReference>
<evidence type="ECO:0000256" key="10">
    <source>
        <dbReference type="SAM" id="SignalP"/>
    </source>
</evidence>
<keyword evidence="10" id="KW-0732">Signal</keyword>
<dbReference type="InterPro" id="IPR018062">
    <property type="entry name" value="HTH_AraC-typ_CS"/>
</dbReference>
<dbReference type="InterPro" id="IPR036890">
    <property type="entry name" value="HATPase_C_sf"/>
</dbReference>
<dbReference type="Gene3D" id="3.30.565.10">
    <property type="entry name" value="Histidine kinase-like ATPase, C-terminal domain"/>
    <property type="match status" value="1"/>
</dbReference>
<feature type="coiled-coil region" evidence="8">
    <location>
        <begin position="364"/>
        <end position="398"/>
    </location>
</feature>
<keyword evidence="4" id="KW-0805">Transcription regulation</keyword>
<dbReference type="PANTHER" id="PTHR43547">
    <property type="entry name" value="TWO-COMPONENT HISTIDINE KINASE"/>
    <property type="match status" value="1"/>
</dbReference>
<dbReference type="PRINTS" id="PR00344">
    <property type="entry name" value="BCTRLSENSOR"/>
</dbReference>
<feature type="domain" description="HTH araC/xylS-type" evidence="11">
    <location>
        <begin position="813"/>
        <end position="912"/>
    </location>
</feature>
<protein>
    <recommendedName>
        <fullName evidence="2">histidine kinase</fullName>
        <ecNumber evidence="2">2.7.13.3</ecNumber>
    </recommendedName>
</protein>
<dbReference type="Gene3D" id="1.10.287.130">
    <property type="match status" value="1"/>
</dbReference>
<dbReference type="InterPro" id="IPR004358">
    <property type="entry name" value="Sig_transdc_His_kin-like_C"/>
</dbReference>
<dbReference type="Gene3D" id="1.10.10.60">
    <property type="entry name" value="Homeodomain-like"/>
    <property type="match status" value="1"/>
</dbReference>
<keyword evidence="5" id="KW-0238">DNA-binding</keyword>
<dbReference type="InterPro" id="IPR001789">
    <property type="entry name" value="Sig_transdc_resp-reg_receiver"/>
</dbReference>
<feature type="chain" id="PRO_5046425918" description="histidine kinase" evidence="10">
    <location>
        <begin position="22"/>
        <end position="917"/>
    </location>
</feature>
<comment type="caution">
    <text evidence="14">The sequence shown here is derived from an EMBL/GenBank/DDBJ whole genome shotgun (WGS) entry which is preliminary data.</text>
</comment>
<gene>
    <name evidence="14" type="ORF">H9625_05720</name>
</gene>
<evidence type="ECO:0000256" key="7">
    <source>
        <dbReference type="PROSITE-ProRule" id="PRU00169"/>
    </source>
</evidence>
<dbReference type="PROSITE" id="PS51257">
    <property type="entry name" value="PROKAR_LIPOPROTEIN"/>
    <property type="match status" value="1"/>
</dbReference>
<organism evidence="14 15">
    <name type="scientific">Phocaeicola intestinalis</name>
    <dbReference type="NCBI Taxonomy" id="2762212"/>
    <lineage>
        <taxon>Bacteria</taxon>
        <taxon>Pseudomonadati</taxon>
        <taxon>Bacteroidota</taxon>
        <taxon>Bacteroidia</taxon>
        <taxon>Bacteroidales</taxon>
        <taxon>Bacteroidaceae</taxon>
        <taxon>Phocaeicola</taxon>
    </lineage>
</organism>
<evidence type="ECO:0000256" key="3">
    <source>
        <dbReference type="ARBA" id="ARBA00022553"/>
    </source>
</evidence>
<dbReference type="SUPFAM" id="SSF46689">
    <property type="entry name" value="Homeodomain-like"/>
    <property type="match status" value="1"/>
</dbReference>
<dbReference type="PROSITE" id="PS50109">
    <property type="entry name" value="HIS_KIN"/>
    <property type="match status" value="1"/>
</dbReference>
<dbReference type="InterPro" id="IPR028082">
    <property type="entry name" value="Peripla_BP_I"/>
</dbReference>
<evidence type="ECO:0000313" key="14">
    <source>
        <dbReference type="EMBL" id="MBD8039948.1"/>
    </source>
</evidence>
<reference evidence="14 15" key="1">
    <citation type="submission" date="2020-08" db="EMBL/GenBank/DDBJ databases">
        <title>A Genomic Blueprint of the Chicken Gut Microbiome.</title>
        <authorList>
            <person name="Gilroy R."/>
            <person name="Ravi A."/>
            <person name="Getino M."/>
            <person name="Pursley I."/>
            <person name="Horton D.L."/>
            <person name="Alikhan N.-F."/>
            <person name="Baker D."/>
            <person name="Gharbi K."/>
            <person name="Hall N."/>
            <person name="Watson M."/>
            <person name="Adriaenssens E.M."/>
            <person name="Foster-Nyarko E."/>
            <person name="Jarju S."/>
            <person name="Secka A."/>
            <person name="Antonio M."/>
            <person name="Oren A."/>
            <person name="Chaudhuri R."/>
            <person name="La Ragione R.M."/>
            <person name="Hildebrand F."/>
            <person name="Pallen M.J."/>
        </authorList>
    </citation>
    <scope>NUCLEOTIDE SEQUENCE [LARGE SCALE GENOMIC DNA]</scope>
    <source>
        <strain evidence="14 15">Sa1CVN1</strain>
    </source>
</reference>
<dbReference type="Pfam" id="PF00512">
    <property type="entry name" value="HisKA"/>
    <property type="match status" value="1"/>
</dbReference>
<keyword evidence="9" id="KW-0812">Transmembrane</keyword>
<dbReference type="SUPFAM" id="SSF47384">
    <property type="entry name" value="Homodimeric domain of signal transducing histidine kinase"/>
    <property type="match status" value="1"/>
</dbReference>
<feature type="signal peptide" evidence="10">
    <location>
        <begin position="1"/>
        <end position="21"/>
    </location>
</feature>
<dbReference type="SMART" id="SM00388">
    <property type="entry name" value="HisKA"/>
    <property type="match status" value="1"/>
</dbReference>
<dbReference type="EMBL" id="JACSPP010000012">
    <property type="protein sequence ID" value="MBD8039948.1"/>
    <property type="molecule type" value="Genomic_DNA"/>
</dbReference>
<keyword evidence="3 7" id="KW-0597">Phosphoprotein</keyword>
<dbReference type="PROSITE" id="PS01124">
    <property type="entry name" value="HTH_ARAC_FAMILY_2"/>
    <property type="match status" value="1"/>
</dbReference>
<evidence type="ECO:0000256" key="4">
    <source>
        <dbReference type="ARBA" id="ARBA00023015"/>
    </source>
</evidence>
<dbReference type="InterPro" id="IPR011006">
    <property type="entry name" value="CheY-like_superfamily"/>
</dbReference>
<dbReference type="CDD" id="cd00082">
    <property type="entry name" value="HisKA"/>
    <property type="match status" value="1"/>
</dbReference>
<dbReference type="InterPro" id="IPR003594">
    <property type="entry name" value="HATPase_dom"/>
</dbReference>
<dbReference type="CDD" id="cd06308">
    <property type="entry name" value="PBP1_sensor_kinase-like"/>
    <property type="match status" value="1"/>
</dbReference>
<dbReference type="PROSITE" id="PS00041">
    <property type="entry name" value="HTH_ARAC_FAMILY_1"/>
    <property type="match status" value="1"/>
</dbReference>
<dbReference type="SUPFAM" id="SSF53822">
    <property type="entry name" value="Periplasmic binding protein-like I"/>
    <property type="match status" value="1"/>
</dbReference>
<feature type="domain" description="Histidine kinase" evidence="12">
    <location>
        <begin position="405"/>
        <end position="624"/>
    </location>
</feature>
<evidence type="ECO:0000256" key="9">
    <source>
        <dbReference type="SAM" id="Phobius"/>
    </source>
</evidence>
<dbReference type="Gene3D" id="6.10.250.850">
    <property type="match status" value="1"/>
</dbReference>
<dbReference type="EC" id="2.7.13.3" evidence="2"/>
<dbReference type="CDD" id="cd17574">
    <property type="entry name" value="REC_OmpR"/>
    <property type="match status" value="1"/>
</dbReference>
<evidence type="ECO:0000259" key="12">
    <source>
        <dbReference type="PROSITE" id="PS50109"/>
    </source>
</evidence>